<evidence type="ECO:0000313" key="5">
    <source>
        <dbReference type="Proteomes" id="UP000216885"/>
    </source>
</evidence>
<comment type="caution">
    <text evidence="4">The sequence shown here is derived from an EMBL/GenBank/DDBJ whole genome shotgun (WGS) entry which is preliminary data.</text>
</comment>
<dbReference type="InterPro" id="IPR045337">
    <property type="entry name" value="MmgE_PrpD_C"/>
</dbReference>
<dbReference type="PANTHER" id="PTHR16943">
    <property type="entry name" value="2-METHYLCITRATE DEHYDRATASE-RELATED"/>
    <property type="match status" value="1"/>
</dbReference>
<dbReference type="InterPro" id="IPR042188">
    <property type="entry name" value="MmgE/PrpD_sf_2"/>
</dbReference>
<feature type="domain" description="MmgE/PrpD C-terminal" evidence="3">
    <location>
        <begin position="272"/>
        <end position="434"/>
    </location>
</feature>
<organism evidence="4 5">
    <name type="scientific">Bordetella genomosp. 4</name>
    <dbReference type="NCBI Taxonomy" id="463044"/>
    <lineage>
        <taxon>Bacteria</taxon>
        <taxon>Pseudomonadati</taxon>
        <taxon>Pseudomonadota</taxon>
        <taxon>Betaproteobacteria</taxon>
        <taxon>Burkholderiales</taxon>
        <taxon>Alcaligenaceae</taxon>
        <taxon>Bordetella</taxon>
    </lineage>
</organism>
<sequence>MTHPDRQGAGAARAIVRAALNELPPADAVLASAKRCLLDYLSCAFEAQSLPWSEQAAQLAAPDAHGAHQIGRAGTYVLADAAFANAVAGHGLVREDMHAASVTHLGVVVWPTVLALAERHAVPGARVLSAAVIGYEVGARIGRALITPSLARLFRPTGLVGPFASAMAGAHLLGLDEDQALNAFALAGNSCVGLNEWAHTGGSEMYFHPGFVVRNAMTCLELARLGAQASPSILEGEAGLFQAYARAPMPGRITLFPHGEADILEVFNKPAPACNFAQSPCQAALLAWRRVHRDRRIVAVRVETTQAALAYPGCSAKGPFDYALQAKMSIAFGVAAVLARGAIEEDNYHRLDDVEIARLIAHTELVPDDAYTAAFPARQGARVVLLLDDGAHVRAELDDVVAADEALIRARFRRAAQAVLGDERAERIEAMVDGYEREPDAGLLARLCALQPDTTQTWDEA</sequence>
<dbReference type="Proteomes" id="UP000216885">
    <property type="component" value="Unassembled WGS sequence"/>
</dbReference>
<dbReference type="InterPro" id="IPR036148">
    <property type="entry name" value="MmgE/PrpD_sf"/>
</dbReference>
<proteinExistence type="inferred from homology"/>
<evidence type="ECO:0000256" key="1">
    <source>
        <dbReference type="ARBA" id="ARBA00006174"/>
    </source>
</evidence>
<gene>
    <name evidence="4" type="ORF">CAL20_18945</name>
</gene>
<evidence type="ECO:0000313" key="4">
    <source>
        <dbReference type="EMBL" id="OZI53078.1"/>
    </source>
</evidence>
<dbReference type="Pfam" id="PF19305">
    <property type="entry name" value="MmgE_PrpD_C"/>
    <property type="match status" value="1"/>
</dbReference>
<keyword evidence="5" id="KW-1185">Reference proteome</keyword>
<dbReference type="Gene3D" id="1.10.4100.10">
    <property type="entry name" value="2-methylcitrate dehydratase PrpD"/>
    <property type="match status" value="1"/>
</dbReference>
<evidence type="ECO:0000259" key="3">
    <source>
        <dbReference type="Pfam" id="PF19305"/>
    </source>
</evidence>
<accession>A0A261TTT1</accession>
<feature type="domain" description="MmgE/PrpD N-terminal" evidence="2">
    <location>
        <begin position="13"/>
        <end position="247"/>
    </location>
</feature>
<dbReference type="InterPro" id="IPR005656">
    <property type="entry name" value="MmgE_PrpD"/>
</dbReference>
<reference evidence="4 5" key="1">
    <citation type="submission" date="2017-05" db="EMBL/GenBank/DDBJ databases">
        <title>Complete and WGS of Bordetella genogroups.</title>
        <authorList>
            <person name="Spilker T."/>
            <person name="LiPuma J."/>
        </authorList>
    </citation>
    <scope>NUCLEOTIDE SEQUENCE [LARGE SCALE GENOMIC DNA]</scope>
    <source>
        <strain evidence="4 5">AU9919</strain>
    </source>
</reference>
<evidence type="ECO:0008006" key="6">
    <source>
        <dbReference type="Google" id="ProtNLM"/>
    </source>
</evidence>
<dbReference type="Pfam" id="PF03972">
    <property type="entry name" value="MmgE_PrpD_N"/>
    <property type="match status" value="1"/>
</dbReference>
<dbReference type="InterPro" id="IPR042183">
    <property type="entry name" value="MmgE/PrpD_sf_1"/>
</dbReference>
<dbReference type="Gene3D" id="3.30.1330.120">
    <property type="entry name" value="2-methylcitrate dehydratase PrpD"/>
    <property type="match status" value="1"/>
</dbReference>
<comment type="similarity">
    <text evidence="1">Belongs to the PrpD family.</text>
</comment>
<dbReference type="PANTHER" id="PTHR16943:SF8">
    <property type="entry name" value="2-METHYLCITRATE DEHYDRATASE"/>
    <property type="match status" value="1"/>
</dbReference>
<protein>
    <recommendedName>
        <fullName evidence="6">2-methylcitrate dehydratase</fullName>
    </recommendedName>
</protein>
<dbReference type="RefSeq" id="WP_094838647.1">
    <property type="nucleotide sequence ID" value="NZ_NEVQ01000019.1"/>
</dbReference>
<dbReference type="GO" id="GO:0016829">
    <property type="term" value="F:lyase activity"/>
    <property type="evidence" value="ECO:0007669"/>
    <property type="project" value="InterPro"/>
</dbReference>
<dbReference type="AlphaFoldDB" id="A0A261TTT1"/>
<evidence type="ECO:0000259" key="2">
    <source>
        <dbReference type="Pfam" id="PF03972"/>
    </source>
</evidence>
<dbReference type="InterPro" id="IPR045336">
    <property type="entry name" value="MmgE_PrpD_N"/>
</dbReference>
<name>A0A261TTT1_9BORD</name>
<dbReference type="SUPFAM" id="SSF103378">
    <property type="entry name" value="2-methylcitrate dehydratase PrpD"/>
    <property type="match status" value="1"/>
</dbReference>
<dbReference type="EMBL" id="NEVQ01000019">
    <property type="protein sequence ID" value="OZI53078.1"/>
    <property type="molecule type" value="Genomic_DNA"/>
</dbReference>